<dbReference type="GO" id="GO:0004106">
    <property type="term" value="F:chorismate mutase activity"/>
    <property type="evidence" value="ECO:0007669"/>
    <property type="project" value="UniProtKB-EC"/>
</dbReference>
<protein>
    <recommendedName>
        <fullName evidence="1">chorismate mutase</fullName>
        <ecNumber evidence="1">5.4.99.5</ecNumber>
    </recommendedName>
</protein>
<evidence type="ECO:0000313" key="4">
    <source>
        <dbReference type="Proteomes" id="UP001378188"/>
    </source>
</evidence>
<dbReference type="InterPro" id="IPR002701">
    <property type="entry name" value="CM_II_prokaryot"/>
</dbReference>
<reference evidence="3 4" key="1">
    <citation type="submission" date="2024-02" db="EMBL/GenBank/DDBJ databases">
        <title>Genome analysis and characterization of Microbaculum marinisediminis sp. nov., isolated from marine sediment.</title>
        <authorList>
            <person name="Du Z.-J."/>
            <person name="Ye Y.-Q."/>
            <person name="Zhang Z.-R."/>
            <person name="Yuan S.-M."/>
            <person name="Zhang X.-Y."/>
        </authorList>
    </citation>
    <scope>NUCLEOTIDE SEQUENCE [LARGE SCALE GENOMIC DNA]</scope>
    <source>
        <strain evidence="3 4">SDUM1044001</strain>
    </source>
</reference>
<evidence type="ECO:0000313" key="3">
    <source>
        <dbReference type="EMBL" id="MEJ8569847.1"/>
    </source>
</evidence>
<dbReference type="Pfam" id="PF01817">
    <property type="entry name" value="CM_2"/>
    <property type="match status" value="1"/>
</dbReference>
<dbReference type="SMART" id="SM00830">
    <property type="entry name" value="CM_2"/>
    <property type="match status" value="1"/>
</dbReference>
<gene>
    <name evidence="3" type="ORF">V3328_00065</name>
</gene>
<dbReference type="Gene3D" id="1.20.59.10">
    <property type="entry name" value="Chorismate mutase"/>
    <property type="match status" value="1"/>
</dbReference>
<name>A0AAW9R9Q2_9HYPH</name>
<dbReference type="GO" id="GO:0046417">
    <property type="term" value="P:chorismate metabolic process"/>
    <property type="evidence" value="ECO:0007669"/>
    <property type="project" value="InterPro"/>
</dbReference>
<evidence type="ECO:0000256" key="1">
    <source>
        <dbReference type="ARBA" id="ARBA00012404"/>
    </source>
</evidence>
<dbReference type="AlphaFoldDB" id="A0AAW9R9Q2"/>
<evidence type="ECO:0000259" key="2">
    <source>
        <dbReference type="PROSITE" id="PS51168"/>
    </source>
</evidence>
<dbReference type="Proteomes" id="UP001378188">
    <property type="component" value="Unassembled WGS sequence"/>
</dbReference>
<comment type="caution">
    <text evidence="3">The sequence shown here is derived from an EMBL/GenBank/DDBJ whole genome shotgun (WGS) entry which is preliminary data.</text>
</comment>
<dbReference type="PROSITE" id="PS51168">
    <property type="entry name" value="CHORISMATE_MUT_2"/>
    <property type="match status" value="1"/>
</dbReference>
<keyword evidence="4" id="KW-1185">Reference proteome</keyword>
<sequence length="277" mass="29376">MTDPATPPVAPGSAPAASLEALRADIDAADEQMHKLLIHRGQVIEQLIAAKKVGARSAAFRPDREADMMRRIAGRHSGQLPLSTVEHIWREIIGTFTQLQAPFSIHAAGSGTARMRDMLRFYFGFMSNLVDAPSSRAAVDAVAASGEDLAVVAFDDPLEERWWGGLPVSGDHATGSIVTGAKVIAALPFLPLDERLDFPRVFVVGPANVSGLTDIYAYAIETDTGAASDLAELPGAIASRGPRSAILVSRQAPAQFHQGTPDAICLGSFAEPMGWPD</sequence>
<dbReference type="EMBL" id="JAZHOF010000001">
    <property type="protein sequence ID" value="MEJ8569847.1"/>
    <property type="molecule type" value="Genomic_DNA"/>
</dbReference>
<keyword evidence="3" id="KW-0413">Isomerase</keyword>
<dbReference type="SUPFAM" id="SSF48600">
    <property type="entry name" value="Chorismate mutase II"/>
    <property type="match status" value="1"/>
</dbReference>
<organism evidence="3 4">
    <name type="scientific">Microbaculum marinum</name>
    <dbReference type="NCBI Taxonomy" id="1764581"/>
    <lineage>
        <taxon>Bacteria</taxon>
        <taxon>Pseudomonadati</taxon>
        <taxon>Pseudomonadota</taxon>
        <taxon>Alphaproteobacteria</taxon>
        <taxon>Hyphomicrobiales</taxon>
        <taxon>Tepidamorphaceae</taxon>
        <taxon>Microbaculum</taxon>
    </lineage>
</organism>
<dbReference type="InterPro" id="IPR036263">
    <property type="entry name" value="Chorismate_II_sf"/>
</dbReference>
<dbReference type="InterPro" id="IPR036979">
    <property type="entry name" value="CM_dom_sf"/>
</dbReference>
<accession>A0AAW9R9Q2</accession>
<dbReference type="EC" id="5.4.99.5" evidence="1"/>
<feature type="domain" description="Chorismate mutase" evidence="2">
    <location>
        <begin position="13"/>
        <end position="104"/>
    </location>
</feature>
<dbReference type="RefSeq" id="WP_340327591.1">
    <property type="nucleotide sequence ID" value="NZ_JAZHOF010000001.1"/>
</dbReference>
<proteinExistence type="predicted"/>